<evidence type="ECO:0000259" key="11">
    <source>
        <dbReference type="Pfam" id="PF01478"/>
    </source>
</evidence>
<evidence type="ECO:0000256" key="3">
    <source>
        <dbReference type="ARBA" id="ARBA00022475"/>
    </source>
</evidence>
<comment type="similarity">
    <text evidence="2 8">Belongs to the peptidase A24 family.</text>
</comment>
<dbReference type="EC" id="2.1.1.-" evidence="9"/>
<keyword evidence="9" id="KW-0808">Transferase</keyword>
<keyword evidence="7 10" id="KW-0472">Membrane</keyword>
<keyword evidence="6 10" id="KW-1133">Transmembrane helix</keyword>
<feature type="transmembrane region" description="Helical" evidence="10">
    <location>
        <begin position="287"/>
        <end position="310"/>
    </location>
</feature>
<dbReference type="InterPro" id="IPR000045">
    <property type="entry name" value="Prepilin_IV_endopep_pep"/>
</dbReference>
<dbReference type="Pfam" id="PF01478">
    <property type="entry name" value="Peptidase_A24"/>
    <property type="match status" value="1"/>
</dbReference>
<protein>
    <recommendedName>
        <fullName evidence="9">Prepilin leader peptidase/N-methyltransferase</fullName>
        <ecNumber evidence="9">2.1.1.-</ecNumber>
        <ecNumber evidence="9">3.4.23.43</ecNumber>
    </recommendedName>
</protein>
<keyword evidence="9" id="KW-0511">Multifunctional enzyme</keyword>
<reference evidence="13 14" key="1">
    <citation type="submission" date="2018-09" db="EMBL/GenBank/DDBJ databases">
        <authorList>
            <person name="Le Fleche-Mateos A."/>
        </authorList>
    </citation>
    <scope>NUCLEOTIDE SEQUENCE [LARGE SCALE GENOMIC DNA]</scope>
    <source>
        <strain evidence="13 14">DSM 30078</strain>
    </source>
</reference>
<dbReference type="PANTHER" id="PTHR30487:SF0">
    <property type="entry name" value="PREPILIN LEADER PEPTIDASE_N-METHYLTRANSFERASE-RELATED"/>
    <property type="match status" value="1"/>
</dbReference>
<keyword evidence="3" id="KW-1003">Cell membrane</keyword>
<evidence type="ECO:0000256" key="1">
    <source>
        <dbReference type="ARBA" id="ARBA00004429"/>
    </source>
</evidence>
<evidence type="ECO:0000256" key="5">
    <source>
        <dbReference type="ARBA" id="ARBA00022692"/>
    </source>
</evidence>
<keyword evidence="9" id="KW-0645">Protease</keyword>
<feature type="transmembrane region" description="Helical" evidence="10">
    <location>
        <begin position="223"/>
        <end position="241"/>
    </location>
</feature>
<dbReference type="InterPro" id="IPR050882">
    <property type="entry name" value="Prepilin_peptidase/N-MTase"/>
</dbReference>
<dbReference type="PRINTS" id="PR00864">
    <property type="entry name" value="PREPILNPTASE"/>
</dbReference>
<comment type="function">
    <text evidence="9">Plays an essential role in type IV pili and type II pseudopili formation by proteolytically removing the leader sequence from substrate proteins and subsequently monomethylating the alpha-amino group of the newly exposed N-terminal phenylalanine.</text>
</comment>
<evidence type="ECO:0000256" key="10">
    <source>
        <dbReference type="SAM" id="Phobius"/>
    </source>
</evidence>
<dbReference type="EC" id="3.4.23.43" evidence="9"/>
<keyword evidence="9" id="KW-0489">Methyltransferase</keyword>
<evidence type="ECO:0000259" key="12">
    <source>
        <dbReference type="Pfam" id="PF06750"/>
    </source>
</evidence>
<feature type="transmembrane region" description="Helical" evidence="10">
    <location>
        <begin position="248"/>
        <end position="267"/>
    </location>
</feature>
<evidence type="ECO:0000256" key="4">
    <source>
        <dbReference type="ARBA" id="ARBA00022519"/>
    </source>
</evidence>
<dbReference type="RefSeq" id="WP_112168253.1">
    <property type="nucleotide sequence ID" value="NZ_JYDE01000027.1"/>
</dbReference>
<keyword evidence="5 9" id="KW-0812">Transmembrane</keyword>
<dbReference type="Pfam" id="PF06750">
    <property type="entry name" value="A24_N_bact"/>
    <property type="match status" value="1"/>
</dbReference>
<dbReference type="InterPro" id="IPR010627">
    <property type="entry name" value="Prepilin_pept_A24_N"/>
</dbReference>
<evidence type="ECO:0000256" key="9">
    <source>
        <dbReference type="RuleBase" id="RU003794"/>
    </source>
</evidence>
<feature type="transmembrane region" description="Helical" evidence="10">
    <location>
        <begin position="196"/>
        <end position="217"/>
    </location>
</feature>
<evidence type="ECO:0000256" key="8">
    <source>
        <dbReference type="RuleBase" id="RU003793"/>
    </source>
</evidence>
<name>A0ABX9NTS7_9GAMM</name>
<feature type="transmembrane region" description="Helical" evidence="10">
    <location>
        <begin position="317"/>
        <end position="336"/>
    </location>
</feature>
<evidence type="ECO:0000256" key="6">
    <source>
        <dbReference type="ARBA" id="ARBA00022989"/>
    </source>
</evidence>
<feature type="domain" description="Prepilin type IV endopeptidase peptidase" evidence="11">
    <location>
        <begin position="200"/>
        <end position="309"/>
    </location>
</feature>
<evidence type="ECO:0000256" key="2">
    <source>
        <dbReference type="ARBA" id="ARBA00005801"/>
    </source>
</evidence>
<proteinExistence type="inferred from homology"/>
<dbReference type="Gene3D" id="1.20.120.1220">
    <property type="match status" value="1"/>
</dbReference>
<feature type="domain" description="Prepilin peptidase A24 N-terminal" evidence="12">
    <location>
        <begin position="97"/>
        <end position="186"/>
    </location>
</feature>
<dbReference type="PANTHER" id="PTHR30487">
    <property type="entry name" value="TYPE 4 PREPILIN-LIKE PROTEINS LEADER PEPTIDE-PROCESSING ENZYME"/>
    <property type="match status" value="1"/>
</dbReference>
<dbReference type="EMBL" id="RAHG01000021">
    <property type="protein sequence ID" value="RJT08755.1"/>
    <property type="molecule type" value="Genomic_DNA"/>
</dbReference>
<organism evidence="13 14">
    <name type="scientific">Rahnella inusitata</name>
    <dbReference type="NCBI Taxonomy" id="58169"/>
    <lineage>
        <taxon>Bacteria</taxon>
        <taxon>Pseudomonadati</taxon>
        <taxon>Pseudomonadota</taxon>
        <taxon>Gammaproteobacteria</taxon>
        <taxon>Enterobacterales</taxon>
        <taxon>Yersiniaceae</taxon>
        <taxon>Rahnella</taxon>
    </lineage>
</organism>
<evidence type="ECO:0000313" key="14">
    <source>
        <dbReference type="Proteomes" id="UP000284119"/>
    </source>
</evidence>
<comment type="subcellular location">
    <subcellularLocation>
        <location evidence="1">Cell inner membrane</location>
        <topology evidence="1">Multi-pass membrane protein</topology>
    </subcellularLocation>
    <subcellularLocation>
        <location evidence="9">Cell membrane</location>
        <topology evidence="9">Multi-pass membrane protein</topology>
    </subcellularLocation>
</comment>
<comment type="caution">
    <text evidence="13">The sequence shown here is derived from an EMBL/GenBank/DDBJ whole genome shotgun (WGS) entry which is preliminary data.</text>
</comment>
<comment type="catalytic activity">
    <reaction evidence="9">
        <text>Typically cleaves a -Gly-|-Phe- bond to release an N-terminal, basic peptide of 5-8 residues from type IV prepilin, and then N-methylates the new N-terminal amino group, the methyl donor being S-adenosyl-L-methionine.</text>
        <dbReference type="EC" id="3.4.23.43"/>
    </reaction>
</comment>
<keyword evidence="14" id="KW-1185">Reference proteome</keyword>
<keyword evidence="9" id="KW-0378">Hydrolase</keyword>
<gene>
    <name evidence="13" type="ORF">D5396_22055</name>
</gene>
<dbReference type="InterPro" id="IPR014032">
    <property type="entry name" value="Peptidase_A24A_bac"/>
</dbReference>
<keyword evidence="4" id="KW-0997">Cell inner membrane</keyword>
<evidence type="ECO:0000313" key="13">
    <source>
        <dbReference type="EMBL" id="RJT08755.1"/>
    </source>
</evidence>
<evidence type="ECO:0000256" key="7">
    <source>
        <dbReference type="ARBA" id="ARBA00023136"/>
    </source>
</evidence>
<sequence length="346" mass="39110">MTATCFYFAHFIEVPRRTCYSHLSSIHPAYICRATHQFQNVINVKIEFFSVLHATNPKSVSSNRHWMREEKIMEEVWQGFIWGLSCLAYRVHTTSLIAGLILGSYLKVVVCRHCLNEGYFKEPHVTVDNSTPASCSPLCQNTFAPWPNITIVSWLLRRGRGYYCDEPNSVHYPLSEVTCGVVFLCISFFAPTPVVLVQLCVLAWFLIALSMIDYFTLQLPDALTQPLMWSGLVLSVSGIGIRPESAIYGAVFGYLSLWGLYWLYLIFTRNEGIGYGDFKLLAAIGAWVGWEMLPLVCTLAASCGIVFSLCRQRTHHINQLIPFGPSLSGAGFLIYISQMNDELWLM</sequence>
<accession>A0ABX9NTS7</accession>
<dbReference type="Proteomes" id="UP000284119">
    <property type="component" value="Unassembled WGS sequence"/>
</dbReference>